<sequence>MSTYRSLYSFRIEHEYFEDSNVNALMCSVLPSAQKLMAQRGLLFRQTDENEWTILYDTENADLDTESDIIEFGVLMSEPAFVFYTEWQNFNPMVAYQIDLPIGKSEVNATDVITEIGVKRSFGIPFCTIMIHLTEELWQAAKKDVPLKNTLIFKTPERFWEYVFICQNTNREISSEYLKLETDKEILTFRSFERTNEFGRNAFRTVSEKAVPMRERYDIKLNLIVTHDKEQKQYLLRNIEHPIPGQFKSKADKLRQVCYF</sequence>
<reference evidence="1 2" key="1">
    <citation type="submission" date="2020-04" db="EMBL/GenBank/DDBJ databases">
        <title>A novel gut-associated lysogenic phage, Bacteroides phage BV01, alters the host transcriptome and bile acid metabolism in Bacteroides vulgatus.</title>
        <authorList>
            <person name="Campbell D.E."/>
            <person name="Ly L."/>
            <person name="Ridlon J.M."/>
            <person name="Hsiao A."/>
            <person name="Degnan P.H."/>
        </authorList>
    </citation>
    <scope>NUCLEOTIDE SEQUENCE [LARGE SCALE GENOMIC DNA]</scope>
    <source>
        <strain evidence="1 2">VPI-BV8526</strain>
    </source>
</reference>
<protein>
    <submittedName>
        <fullName evidence="1">Uncharacterized protein</fullName>
    </submittedName>
</protein>
<proteinExistence type="predicted"/>
<gene>
    <name evidence="1" type="ORF">HKQ55_20570</name>
</gene>
<evidence type="ECO:0000313" key="2">
    <source>
        <dbReference type="Proteomes" id="UP000583639"/>
    </source>
</evidence>
<dbReference type="RefSeq" id="WP_172770373.1">
    <property type="nucleotide sequence ID" value="NZ_JABDSI010000137.1"/>
</dbReference>
<dbReference type="EMBL" id="JABDSI010000137">
    <property type="protein sequence ID" value="NMW42450.1"/>
    <property type="molecule type" value="Genomic_DNA"/>
</dbReference>
<comment type="caution">
    <text evidence="1">The sequence shown here is derived from an EMBL/GenBank/DDBJ whole genome shotgun (WGS) entry which is preliminary data.</text>
</comment>
<name>A0A848R5I2_PHOVU</name>
<dbReference type="Proteomes" id="UP000583639">
    <property type="component" value="Unassembled WGS sequence"/>
</dbReference>
<evidence type="ECO:0000313" key="1">
    <source>
        <dbReference type="EMBL" id="NMW42450.1"/>
    </source>
</evidence>
<organism evidence="1 2">
    <name type="scientific">Phocaeicola vulgatus</name>
    <name type="common">Bacteroides vulgatus</name>
    <dbReference type="NCBI Taxonomy" id="821"/>
    <lineage>
        <taxon>Bacteria</taxon>
        <taxon>Pseudomonadati</taxon>
        <taxon>Bacteroidota</taxon>
        <taxon>Bacteroidia</taxon>
        <taxon>Bacteroidales</taxon>
        <taxon>Bacteroidaceae</taxon>
        <taxon>Phocaeicola</taxon>
    </lineage>
</organism>
<dbReference type="AlphaFoldDB" id="A0A848R5I2"/>
<accession>A0A848R5I2</accession>